<dbReference type="GO" id="GO:0000155">
    <property type="term" value="F:phosphorelay sensor kinase activity"/>
    <property type="evidence" value="ECO:0007669"/>
    <property type="project" value="InterPro"/>
</dbReference>
<dbReference type="SUPFAM" id="SSF47384">
    <property type="entry name" value="Homodimeric domain of signal transducing histidine kinase"/>
    <property type="match status" value="1"/>
</dbReference>
<dbReference type="EMBL" id="QZAJ01000785">
    <property type="protein sequence ID" value="THW06223.1"/>
    <property type="molecule type" value="Genomic_DNA"/>
</dbReference>
<dbReference type="Proteomes" id="UP000308014">
    <property type="component" value="Unassembled WGS sequence"/>
</dbReference>
<feature type="domain" description="Histidine kinase" evidence="3">
    <location>
        <begin position="720"/>
        <end position="995"/>
    </location>
</feature>
<dbReference type="PROSITE" id="PS50113">
    <property type="entry name" value="PAC"/>
    <property type="match status" value="1"/>
</dbReference>
<evidence type="ECO:0000313" key="7">
    <source>
        <dbReference type="EMBL" id="THW06223.1"/>
    </source>
</evidence>
<dbReference type="CDD" id="cd16922">
    <property type="entry name" value="HATPase_EvgS-ArcB-TorS-like"/>
    <property type="match status" value="1"/>
</dbReference>
<dbReference type="Gene3D" id="1.10.287.130">
    <property type="match status" value="1"/>
</dbReference>
<evidence type="ECO:0000313" key="8">
    <source>
        <dbReference type="Proteomes" id="UP000308014"/>
    </source>
</evidence>
<dbReference type="CDD" id="cd00130">
    <property type="entry name" value="PAS"/>
    <property type="match status" value="1"/>
</dbReference>
<dbReference type="InterPro" id="IPR036097">
    <property type="entry name" value="HisK_dim/P_sf"/>
</dbReference>
<dbReference type="SMART" id="SM00091">
    <property type="entry name" value="PAS"/>
    <property type="match status" value="1"/>
</dbReference>
<gene>
    <name evidence="7" type="ORF">D6D24_10007</name>
</gene>
<sequence length="1172" mass="129855">MGGLVTHNMMLLGSDCQQGGGAGLQDAIARLLYIDTSGVCSACCVRMALADDVYTASREASGSFPPELDALVDFIADDARPTCILEHLTSTVVYRNAAFDTFVATDPSTPGWFESLLDVLSNAPTPKQPSSGNIGIFASRLWSSKRVGASWIAVFTHQHAPDKVWLDVQPHIPDVQESSRTPVIPLTRHESDNSSTRSTSTTFSSLANSDLDTPLEDLAVDWLLHTHPNLDPWIDFLIHHNWQNTVLGPLQSWSPILRQMYTTVLASREPRVLYWGNDLCMLYNECAKFVVGEMHPKPLGMPLADVWGLAVHTEILKMIHTGAKRGKPVCQRDYELILTRYGFPESCFFDLVFLPIPSPDGHFLGVCAEFTEITEKVLQKNRQLISKNILENVSKSTSLPDVWQAFVRTLEHNSKDVSFAAVYTRTKSPSTHGAGTFQLEAACNIEGLGAHLPRSISNALQTSANDVIVVQQKKDTLPKEFAVSISEVGSVDTAYILPIVDLDGVHLSAVVVLGLNPRRSINPSVRQFTESIRDMLFKSVALFSLPSQQREARAISQALSQELESMTLKAEKSEQNFTRMLRDAPIGMCMHRRDGHCVYVNDILLELLGMSKVNFFKAAEEGNAWREAVHEDDFETFDQTWAAAIETGKPMGAEFRVKPALLPNEVRWLEVSAQQRRDQDGNLEYLYVWLRDISSRKQLAEQKLADALETKRRSEIFIDMVSHEMRNPLGAILLLADGILSSLPSVSDPTQSSILTAEARNSLVDVAANIQLCARHQKVIIDEVLTFSRLDSKLLILAPEKIRPTETVQSVLKMVKAELDYDKIQGSMALQPSYTDLAVDNVLLDPGRLAQIILNFMTNAIKFTKNSDKRHIVISIGASRTQPSADDCEVTLIEPRGERVETAARRLSITEDPIGEDIYLIFSVRDTGCGLTETEMGHLFHRFSQASPKTYKQYGGSGLGLFISRELVELQGGQIGVHSEHGKGSTFAFYIKTARVEIPVEPPTAELAQTSISDHMRVVDGPTAQKPQTADLHVLVVEDNAINQKILAQQLRKTGCAKVHVADHGQDALELLSTTTFFKYVGIDQVPLSVILLDVEMPIMDGLTCARRIRELEQKHEIVRHVPIIGITANARVEQIAACIEAGMDEVVTKPFRVMDLLPRMLALVDKHASVV</sequence>
<dbReference type="SUPFAM" id="SSF55785">
    <property type="entry name" value="PYP-like sensor domain (PAS domain)"/>
    <property type="match status" value="1"/>
</dbReference>
<dbReference type="PROSITE" id="PS50110">
    <property type="entry name" value="RESPONSE_REGULATORY"/>
    <property type="match status" value="1"/>
</dbReference>
<dbReference type="PROSITE" id="PS50109">
    <property type="entry name" value="HIS_KIN"/>
    <property type="match status" value="1"/>
</dbReference>
<dbReference type="InterPro" id="IPR004358">
    <property type="entry name" value="Sig_transdc_His_kin-like_C"/>
</dbReference>
<evidence type="ECO:0008006" key="9">
    <source>
        <dbReference type="Google" id="ProtNLM"/>
    </source>
</evidence>
<dbReference type="Pfam" id="PF00072">
    <property type="entry name" value="Response_reg"/>
    <property type="match status" value="1"/>
</dbReference>
<dbReference type="Pfam" id="PF02518">
    <property type="entry name" value="HATPase_c"/>
    <property type="match status" value="1"/>
</dbReference>
<evidence type="ECO:0000256" key="1">
    <source>
        <dbReference type="ARBA" id="ARBA00022553"/>
    </source>
</evidence>
<dbReference type="SUPFAM" id="SSF55874">
    <property type="entry name" value="ATPase domain of HSP90 chaperone/DNA topoisomerase II/histidine kinase"/>
    <property type="match status" value="1"/>
</dbReference>
<dbReference type="InterPro" id="IPR000700">
    <property type="entry name" value="PAS-assoc_C"/>
</dbReference>
<feature type="domain" description="Response regulatory" evidence="4">
    <location>
        <begin position="1033"/>
        <end position="1165"/>
    </location>
</feature>
<dbReference type="InterPro" id="IPR005467">
    <property type="entry name" value="His_kinase_dom"/>
</dbReference>
<feature type="domain" description="PAC" evidence="6">
    <location>
        <begin position="651"/>
        <end position="705"/>
    </location>
</feature>
<dbReference type="SUPFAM" id="SSF52172">
    <property type="entry name" value="CheY-like"/>
    <property type="match status" value="1"/>
</dbReference>
<dbReference type="PRINTS" id="PR00344">
    <property type="entry name" value="BCTRLSENSOR"/>
</dbReference>
<evidence type="ECO:0000256" key="2">
    <source>
        <dbReference type="PROSITE-ProRule" id="PRU00169"/>
    </source>
</evidence>
<dbReference type="InterPro" id="IPR001789">
    <property type="entry name" value="Sig_transdc_resp-reg_receiver"/>
</dbReference>
<feature type="domain" description="PAS" evidence="5">
    <location>
        <begin position="573"/>
        <end position="648"/>
    </location>
</feature>
<dbReference type="Gene3D" id="3.30.450.20">
    <property type="entry name" value="PAS domain"/>
    <property type="match status" value="2"/>
</dbReference>
<protein>
    <recommendedName>
        <fullName evidence="9">Histidine kinase HHK15p</fullName>
    </recommendedName>
</protein>
<dbReference type="PANTHER" id="PTHR43719:SF30">
    <property type="entry name" value="TWO-COMPONENT SYSTEM RESPONSE REGULATOR"/>
    <property type="match status" value="1"/>
</dbReference>
<dbReference type="SMART" id="SM00388">
    <property type="entry name" value="HisKA"/>
    <property type="match status" value="1"/>
</dbReference>
<dbReference type="SMART" id="SM00387">
    <property type="entry name" value="HATPase_c"/>
    <property type="match status" value="1"/>
</dbReference>
<dbReference type="CDD" id="cd00082">
    <property type="entry name" value="HisKA"/>
    <property type="match status" value="1"/>
</dbReference>
<feature type="modified residue" description="4-aspartylphosphate" evidence="2">
    <location>
        <position position="1094"/>
    </location>
</feature>
<dbReference type="InterPro" id="IPR003594">
    <property type="entry name" value="HATPase_dom"/>
</dbReference>
<proteinExistence type="predicted"/>
<evidence type="ECO:0000259" key="3">
    <source>
        <dbReference type="PROSITE" id="PS50109"/>
    </source>
</evidence>
<dbReference type="InterPro" id="IPR003661">
    <property type="entry name" value="HisK_dim/P_dom"/>
</dbReference>
<accession>A0A4S9M6I8</accession>
<dbReference type="CDD" id="cd17546">
    <property type="entry name" value="REC_hyHK_CKI1_RcsC-like"/>
    <property type="match status" value="1"/>
</dbReference>
<dbReference type="Gene3D" id="3.30.565.10">
    <property type="entry name" value="Histidine kinase-like ATPase, C-terminal domain"/>
    <property type="match status" value="1"/>
</dbReference>
<dbReference type="Gene3D" id="3.40.50.2300">
    <property type="match status" value="1"/>
</dbReference>
<dbReference type="Pfam" id="PF08447">
    <property type="entry name" value="PAS_3"/>
    <property type="match status" value="1"/>
</dbReference>
<dbReference type="AlphaFoldDB" id="A0A4S9M6I8"/>
<dbReference type="Pfam" id="PF00512">
    <property type="entry name" value="HisKA"/>
    <property type="match status" value="1"/>
</dbReference>
<dbReference type="InterPro" id="IPR050956">
    <property type="entry name" value="2C_system_His_kinase"/>
</dbReference>
<evidence type="ECO:0000259" key="4">
    <source>
        <dbReference type="PROSITE" id="PS50110"/>
    </source>
</evidence>
<dbReference type="InterPro" id="IPR036890">
    <property type="entry name" value="HATPase_C_sf"/>
</dbReference>
<dbReference type="InterPro" id="IPR011006">
    <property type="entry name" value="CheY-like_superfamily"/>
</dbReference>
<comment type="caution">
    <text evidence="7">The sequence shown here is derived from an EMBL/GenBank/DDBJ whole genome shotgun (WGS) entry which is preliminary data.</text>
</comment>
<dbReference type="PANTHER" id="PTHR43719">
    <property type="entry name" value="TWO-COMPONENT HISTIDINE KINASE"/>
    <property type="match status" value="1"/>
</dbReference>
<reference evidence="7 8" key="1">
    <citation type="submission" date="2018-10" db="EMBL/GenBank/DDBJ databases">
        <title>Fifty Aureobasidium pullulans genomes reveal a recombining polyextremotolerant generalist.</title>
        <authorList>
            <person name="Gostincar C."/>
            <person name="Turk M."/>
            <person name="Zajc J."/>
            <person name="Gunde-Cimerman N."/>
        </authorList>
    </citation>
    <scope>NUCLEOTIDE SEQUENCE [LARGE SCALE GENOMIC DNA]</scope>
    <source>
        <strain evidence="7 8">EXF-11318</strain>
    </source>
</reference>
<organism evidence="7 8">
    <name type="scientific">Aureobasidium pullulans</name>
    <name type="common">Black yeast</name>
    <name type="synonym">Pullularia pullulans</name>
    <dbReference type="NCBI Taxonomy" id="5580"/>
    <lineage>
        <taxon>Eukaryota</taxon>
        <taxon>Fungi</taxon>
        <taxon>Dikarya</taxon>
        <taxon>Ascomycota</taxon>
        <taxon>Pezizomycotina</taxon>
        <taxon>Dothideomycetes</taxon>
        <taxon>Dothideomycetidae</taxon>
        <taxon>Dothideales</taxon>
        <taxon>Saccotheciaceae</taxon>
        <taxon>Aureobasidium</taxon>
    </lineage>
</organism>
<name>A0A4S9M6I8_AURPU</name>
<dbReference type="InterPro" id="IPR035965">
    <property type="entry name" value="PAS-like_dom_sf"/>
</dbReference>
<keyword evidence="1 2" id="KW-0597">Phosphoprotein</keyword>
<evidence type="ECO:0000259" key="6">
    <source>
        <dbReference type="PROSITE" id="PS50113"/>
    </source>
</evidence>
<dbReference type="InterPro" id="IPR000014">
    <property type="entry name" value="PAS"/>
</dbReference>
<dbReference type="SMART" id="SM00448">
    <property type="entry name" value="REC"/>
    <property type="match status" value="1"/>
</dbReference>
<dbReference type="PROSITE" id="PS50112">
    <property type="entry name" value="PAS"/>
    <property type="match status" value="1"/>
</dbReference>
<evidence type="ECO:0000259" key="5">
    <source>
        <dbReference type="PROSITE" id="PS50112"/>
    </source>
</evidence>
<dbReference type="NCBIfam" id="TIGR00229">
    <property type="entry name" value="sensory_box"/>
    <property type="match status" value="1"/>
</dbReference>
<dbReference type="InterPro" id="IPR013655">
    <property type="entry name" value="PAS_fold_3"/>
</dbReference>